<proteinExistence type="predicted"/>
<dbReference type="EMBL" id="CM034415">
    <property type="protein sequence ID" value="KAJ0170019.1"/>
    <property type="molecule type" value="Genomic_DNA"/>
</dbReference>
<reference evidence="1 2" key="1">
    <citation type="journal article" date="2021" name="Front. Genet.">
        <title>Chromosome-Level Genome Assembly Reveals Significant Gene Expansion in the Toll and IMD Signaling Pathways of Dendrolimus kikuchii.</title>
        <authorList>
            <person name="Zhou J."/>
            <person name="Wu P."/>
            <person name="Xiong Z."/>
            <person name="Liu N."/>
            <person name="Zhao N."/>
            <person name="Ji M."/>
            <person name="Qiu Y."/>
            <person name="Yang B."/>
        </authorList>
    </citation>
    <scope>NUCLEOTIDE SEQUENCE [LARGE SCALE GENOMIC DNA]</scope>
    <source>
        <strain evidence="1">Ann1</strain>
    </source>
</reference>
<dbReference type="Proteomes" id="UP000824533">
    <property type="component" value="Linkage Group LG29"/>
</dbReference>
<sequence>MFNSKLLFLTLILCIAIEESLAMCGDDPNADQRLCGGYCGQLCVPRLCSRACEFNACKCKKGYRYDAVVEKCVLPDQSYGRFQ</sequence>
<organism evidence="1 2">
    <name type="scientific">Dendrolimus kikuchii</name>
    <dbReference type="NCBI Taxonomy" id="765133"/>
    <lineage>
        <taxon>Eukaryota</taxon>
        <taxon>Metazoa</taxon>
        <taxon>Ecdysozoa</taxon>
        <taxon>Arthropoda</taxon>
        <taxon>Hexapoda</taxon>
        <taxon>Insecta</taxon>
        <taxon>Pterygota</taxon>
        <taxon>Neoptera</taxon>
        <taxon>Endopterygota</taxon>
        <taxon>Lepidoptera</taxon>
        <taxon>Glossata</taxon>
        <taxon>Ditrysia</taxon>
        <taxon>Bombycoidea</taxon>
        <taxon>Lasiocampidae</taxon>
        <taxon>Dendrolimus</taxon>
    </lineage>
</organism>
<accession>A0ACC1CEY1</accession>
<keyword evidence="2" id="KW-1185">Reference proteome</keyword>
<name>A0ACC1CEY1_9NEOP</name>
<protein>
    <submittedName>
        <fullName evidence="1">Uncharacterized protein</fullName>
    </submittedName>
</protein>
<evidence type="ECO:0000313" key="1">
    <source>
        <dbReference type="EMBL" id="KAJ0170019.1"/>
    </source>
</evidence>
<gene>
    <name evidence="1" type="ORF">K1T71_014625</name>
</gene>
<comment type="caution">
    <text evidence="1">The sequence shown here is derived from an EMBL/GenBank/DDBJ whole genome shotgun (WGS) entry which is preliminary data.</text>
</comment>
<evidence type="ECO:0000313" key="2">
    <source>
        <dbReference type="Proteomes" id="UP000824533"/>
    </source>
</evidence>